<comment type="cofactor">
    <cofactor evidence="1">
        <name>Mg(2+)</name>
        <dbReference type="ChEBI" id="CHEBI:18420"/>
    </cofactor>
</comment>
<dbReference type="SUPFAM" id="SSF55811">
    <property type="entry name" value="Nudix"/>
    <property type="match status" value="1"/>
</dbReference>
<keyword evidence="2" id="KW-0378">Hydrolase</keyword>
<dbReference type="CDD" id="cd04685">
    <property type="entry name" value="NUDIX_Hydrolase"/>
    <property type="match status" value="1"/>
</dbReference>
<dbReference type="Pfam" id="PF00293">
    <property type="entry name" value="NUDIX"/>
    <property type="match status" value="1"/>
</dbReference>
<evidence type="ECO:0000313" key="5">
    <source>
        <dbReference type="EMBL" id="MBB3861612.1"/>
    </source>
</evidence>
<dbReference type="PANTHER" id="PTHR43046:SF12">
    <property type="entry name" value="GDP-MANNOSE MANNOSYL HYDROLASE"/>
    <property type="match status" value="1"/>
</dbReference>
<dbReference type="AlphaFoldDB" id="A0A7W5ZYR8"/>
<evidence type="ECO:0000256" key="3">
    <source>
        <dbReference type="ARBA" id="ARBA00022842"/>
    </source>
</evidence>
<keyword evidence="6" id="KW-1185">Reference proteome</keyword>
<dbReference type="InterPro" id="IPR015797">
    <property type="entry name" value="NUDIX_hydrolase-like_dom_sf"/>
</dbReference>
<evidence type="ECO:0000259" key="4">
    <source>
        <dbReference type="PROSITE" id="PS51462"/>
    </source>
</evidence>
<evidence type="ECO:0000256" key="2">
    <source>
        <dbReference type="ARBA" id="ARBA00022801"/>
    </source>
</evidence>
<proteinExistence type="predicted"/>
<accession>A0A7W5ZYR8</accession>
<sequence>MSDGPRRIRRAARILLMDEHDRLLLIRFAPADRRPFWCGVGGECDPGEDFHSAGLRELFEETGLVVETCGPEVARRADDYLTLAGEPITSDERFFRVITRNFTPDTTGHTAIERELIREFRWFTREELANWPEPVFPLNILDLLAQEANS</sequence>
<dbReference type="Gene3D" id="3.90.79.10">
    <property type="entry name" value="Nucleoside Triphosphate Pyrophosphohydrolase"/>
    <property type="match status" value="1"/>
</dbReference>
<evidence type="ECO:0000256" key="1">
    <source>
        <dbReference type="ARBA" id="ARBA00001946"/>
    </source>
</evidence>
<evidence type="ECO:0000313" key="6">
    <source>
        <dbReference type="Proteomes" id="UP000562395"/>
    </source>
</evidence>
<dbReference type="PANTHER" id="PTHR43046">
    <property type="entry name" value="GDP-MANNOSE MANNOSYL HYDROLASE"/>
    <property type="match status" value="1"/>
</dbReference>
<dbReference type="RefSeq" id="WP_183614120.1">
    <property type="nucleotide sequence ID" value="NZ_JACICY010000007.1"/>
</dbReference>
<keyword evidence="3" id="KW-0460">Magnesium</keyword>
<dbReference type="GO" id="GO:0016787">
    <property type="term" value="F:hydrolase activity"/>
    <property type="evidence" value="ECO:0007669"/>
    <property type="project" value="UniProtKB-KW"/>
</dbReference>
<dbReference type="PROSITE" id="PS51462">
    <property type="entry name" value="NUDIX"/>
    <property type="match status" value="1"/>
</dbReference>
<name>A0A7W5ZYR8_9SPHN</name>
<dbReference type="EMBL" id="JACICY010000007">
    <property type="protein sequence ID" value="MBB3861612.1"/>
    <property type="molecule type" value="Genomic_DNA"/>
</dbReference>
<protein>
    <submittedName>
        <fullName evidence="5">8-oxo-dGTP pyrophosphatase MutT (NUDIX family)</fullName>
    </submittedName>
</protein>
<reference evidence="5 6" key="1">
    <citation type="submission" date="2020-08" db="EMBL/GenBank/DDBJ databases">
        <title>Genomic Encyclopedia of Type Strains, Phase IV (KMG-IV): sequencing the most valuable type-strain genomes for metagenomic binning, comparative biology and taxonomic classification.</title>
        <authorList>
            <person name="Goeker M."/>
        </authorList>
    </citation>
    <scope>NUCLEOTIDE SEQUENCE [LARGE SCALE GENOMIC DNA]</scope>
    <source>
        <strain evidence="5 6">DSM 14552</strain>
    </source>
</reference>
<dbReference type="InterPro" id="IPR000086">
    <property type="entry name" value="NUDIX_hydrolase_dom"/>
</dbReference>
<organism evidence="5 6">
    <name type="scientific">Novosphingobium hassiacum</name>
    <dbReference type="NCBI Taxonomy" id="173676"/>
    <lineage>
        <taxon>Bacteria</taxon>
        <taxon>Pseudomonadati</taxon>
        <taxon>Pseudomonadota</taxon>
        <taxon>Alphaproteobacteria</taxon>
        <taxon>Sphingomonadales</taxon>
        <taxon>Sphingomonadaceae</taxon>
        <taxon>Novosphingobium</taxon>
    </lineage>
</organism>
<comment type="caution">
    <text evidence="5">The sequence shown here is derived from an EMBL/GenBank/DDBJ whole genome shotgun (WGS) entry which is preliminary data.</text>
</comment>
<dbReference type="Proteomes" id="UP000562395">
    <property type="component" value="Unassembled WGS sequence"/>
</dbReference>
<feature type="domain" description="Nudix hydrolase" evidence="4">
    <location>
        <begin position="7"/>
        <end position="146"/>
    </location>
</feature>
<gene>
    <name evidence="5" type="ORF">GGQ88_002900</name>
</gene>